<dbReference type="InterPro" id="IPR036259">
    <property type="entry name" value="MFS_trans_sf"/>
</dbReference>
<evidence type="ECO:0000259" key="8">
    <source>
        <dbReference type="PROSITE" id="PS50850"/>
    </source>
</evidence>
<evidence type="ECO:0000313" key="10">
    <source>
        <dbReference type="Proteomes" id="UP001501020"/>
    </source>
</evidence>
<feature type="transmembrane region" description="Helical" evidence="7">
    <location>
        <begin position="125"/>
        <end position="149"/>
    </location>
</feature>
<keyword evidence="4 7" id="KW-1133">Transmembrane helix</keyword>
<organism evidence="9 10">
    <name type="scientific">Actinomadura napierensis</name>
    <dbReference type="NCBI Taxonomy" id="267854"/>
    <lineage>
        <taxon>Bacteria</taxon>
        <taxon>Bacillati</taxon>
        <taxon>Actinomycetota</taxon>
        <taxon>Actinomycetes</taxon>
        <taxon>Streptosporangiales</taxon>
        <taxon>Thermomonosporaceae</taxon>
        <taxon>Actinomadura</taxon>
    </lineage>
</organism>
<feature type="compositionally biased region" description="Polar residues" evidence="6">
    <location>
        <begin position="1"/>
        <end position="14"/>
    </location>
</feature>
<evidence type="ECO:0000256" key="1">
    <source>
        <dbReference type="ARBA" id="ARBA00004651"/>
    </source>
</evidence>
<evidence type="ECO:0000256" key="3">
    <source>
        <dbReference type="ARBA" id="ARBA00022692"/>
    </source>
</evidence>
<feature type="domain" description="Major facilitator superfamily (MFS) profile" evidence="8">
    <location>
        <begin position="32"/>
        <end position="159"/>
    </location>
</feature>
<evidence type="ECO:0000256" key="4">
    <source>
        <dbReference type="ARBA" id="ARBA00022989"/>
    </source>
</evidence>
<evidence type="ECO:0000256" key="7">
    <source>
        <dbReference type="SAM" id="Phobius"/>
    </source>
</evidence>
<keyword evidence="3 7" id="KW-0812">Transmembrane</keyword>
<dbReference type="PANTHER" id="PTHR42718:SF9">
    <property type="entry name" value="MAJOR FACILITATOR SUPERFAMILY MULTIDRUG TRANSPORTER MFSC"/>
    <property type="match status" value="1"/>
</dbReference>
<name>A0ABN2Y110_9ACTN</name>
<dbReference type="PANTHER" id="PTHR42718">
    <property type="entry name" value="MAJOR FACILITATOR SUPERFAMILY MULTIDRUG TRANSPORTER MFSC"/>
    <property type="match status" value="1"/>
</dbReference>
<protein>
    <recommendedName>
        <fullName evidence="8">Major facilitator superfamily (MFS) profile domain-containing protein</fullName>
    </recommendedName>
</protein>
<keyword evidence="10" id="KW-1185">Reference proteome</keyword>
<feature type="transmembrane region" description="Helical" evidence="7">
    <location>
        <begin position="34"/>
        <end position="59"/>
    </location>
</feature>
<proteinExistence type="predicted"/>
<feature type="transmembrane region" description="Helical" evidence="7">
    <location>
        <begin position="100"/>
        <end position="119"/>
    </location>
</feature>
<evidence type="ECO:0000256" key="5">
    <source>
        <dbReference type="ARBA" id="ARBA00023136"/>
    </source>
</evidence>
<dbReference type="Gene3D" id="1.20.1720.10">
    <property type="entry name" value="Multidrug resistance protein D"/>
    <property type="match status" value="1"/>
</dbReference>
<sequence>MSQHISRQETTPQTIPAGGAPAPERTDPPDGRRLGLTLGMLVLPMYVALGAPSVALPAIGRALAVPFRATAWILAAWSLTSALAMPVAGRLLVRWSPFQVLVAGVVTLAAGSVLAGAGPTLSVVIVGRLIGGAGAGATVIAVFAAATALPGRQRIRSTS</sequence>
<comment type="caution">
    <text evidence="9">The sequence shown here is derived from an EMBL/GenBank/DDBJ whole genome shotgun (WGS) entry which is preliminary data.</text>
</comment>
<dbReference type="InterPro" id="IPR011701">
    <property type="entry name" value="MFS"/>
</dbReference>
<keyword evidence="2" id="KW-0813">Transport</keyword>
<evidence type="ECO:0000256" key="2">
    <source>
        <dbReference type="ARBA" id="ARBA00022448"/>
    </source>
</evidence>
<keyword evidence="5 7" id="KW-0472">Membrane</keyword>
<gene>
    <name evidence="9" type="ORF">GCM10009727_05450</name>
</gene>
<dbReference type="SUPFAM" id="SSF103473">
    <property type="entry name" value="MFS general substrate transporter"/>
    <property type="match status" value="1"/>
</dbReference>
<dbReference type="Proteomes" id="UP001501020">
    <property type="component" value="Unassembled WGS sequence"/>
</dbReference>
<accession>A0ABN2Y110</accession>
<evidence type="ECO:0000313" key="9">
    <source>
        <dbReference type="EMBL" id="GAA2120577.1"/>
    </source>
</evidence>
<evidence type="ECO:0000256" key="6">
    <source>
        <dbReference type="SAM" id="MobiDB-lite"/>
    </source>
</evidence>
<reference evidence="9 10" key="1">
    <citation type="journal article" date="2019" name="Int. J. Syst. Evol. Microbiol.">
        <title>The Global Catalogue of Microorganisms (GCM) 10K type strain sequencing project: providing services to taxonomists for standard genome sequencing and annotation.</title>
        <authorList>
            <consortium name="The Broad Institute Genomics Platform"/>
            <consortium name="The Broad Institute Genome Sequencing Center for Infectious Disease"/>
            <person name="Wu L."/>
            <person name="Ma J."/>
        </authorList>
    </citation>
    <scope>NUCLEOTIDE SEQUENCE [LARGE SCALE GENOMIC DNA]</scope>
    <source>
        <strain evidence="9 10">JCM 13850</strain>
    </source>
</reference>
<dbReference type="InterPro" id="IPR020846">
    <property type="entry name" value="MFS_dom"/>
</dbReference>
<feature type="region of interest" description="Disordered" evidence="6">
    <location>
        <begin position="1"/>
        <end position="30"/>
    </location>
</feature>
<dbReference type="Pfam" id="PF07690">
    <property type="entry name" value="MFS_1"/>
    <property type="match status" value="1"/>
</dbReference>
<comment type="subcellular location">
    <subcellularLocation>
        <location evidence="1">Cell membrane</location>
        <topology evidence="1">Multi-pass membrane protein</topology>
    </subcellularLocation>
</comment>
<dbReference type="EMBL" id="BAAAMR010000002">
    <property type="protein sequence ID" value="GAA2120577.1"/>
    <property type="molecule type" value="Genomic_DNA"/>
</dbReference>
<dbReference type="PROSITE" id="PS50850">
    <property type="entry name" value="MFS"/>
    <property type="match status" value="1"/>
</dbReference>
<feature type="transmembrane region" description="Helical" evidence="7">
    <location>
        <begin position="71"/>
        <end position="93"/>
    </location>
</feature>